<organism evidence="1 2">
    <name type="scientific">Fermentimonas caenicola</name>
    <dbReference type="NCBI Taxonomy" id="1562970"/>
    <lineage>
        <taxon>Bacteria</taxon>
        <taxon>Pseudomonadati</taxon>
        <taxon>Bacteroidota</taxon>
        <taxon>Bacteroidia</taxon>
        <taxon>Bacteroidales</taxon>
        <taxon>Dysgonomonadaceae</taxon>
        <taxon>Fermentimonas</taxon>
    </lineage>
</organism>
<protein>
    <submittedName>
        <fullName evidence="1">Uncharacterized protein</fullName>
    </submittedName>
</protein>
<proteinExistence type="predicted"/>
<reference evidence="1 2" key="1">
    <citation type="submission" date="2014-08" db="EMBL/GenBank/DDBJ databases">
        <authorList>
            <person name="Wibberg D."/>
        </authorList>
    </citation>
    <scope>NUCLEOTIDE SEQUENCE [LARGE SCALE GENOMIC DNA]</scope>
    <source>
        <strain evidence="2">ING2-E5B</strain>
    </source>
</reference>
<keyword evidence="2" id="KW-1185">Reference proteome</keyword>
<gene>
    <name evidence="1" type="ORF">ING2E5B_2288</name>
</gene>
<accession>A0A098C286</accession>
<dbReference type="AlphaFoldDB" id="A0A098C286"/>
<dbReference type="HOGENOM" id="CLU_2827505_0_0_10"/>
<dbReference type="KEGG" id="pbt:ING2E5B_2288"/>
<dbReference type="Proteomes" id="UP000032417">
    <property type="component" value="Chromosome 1"/>
</dbReference>
<evidence type="ECO:0000313" key="1">
    <source>
        <dbReference type="EMBL" id="CEA17015.1"/>
    </source>
</evidence>
<evidence type="ECO:0000313" key="2">
    <source>
        <dbReference type="Proteomes" id="UP000032417"/>
    </source>
</evidence>
<name>A0A098C286_9BACT</name>
<sequence>MEELVTISANLGTTEEPLIVHMGITTQACSLMSEMLEKEPEPVSNERWNKILFEASKKYPPEKNKR</sequence>
<dbReference type="EMBL" id="LN515532">
    <property type="protein sequence ID" value="CEA17015.1"/>
    <property type="molecule type" value="Genomic_DNA"/>
</dbReference>